<dbReference type="Proteomes" id="UP000054538">
    <property type="component" value="Unassembled WGS sequence"/>
</dbReference>
<feature type="non-terminal residue" evidence="2">
    <location>
        <position position="1"/>
    </location>
</feature>
<accession>A0A0D0D9T4</accession>
<organism evidence="2 3">
    <name type="scientific">Paxillus rubicundulus Ve08.2h10</name>
    <dbReference type="NCBI Taxonomy" id="930991"/>
    <lineage>
        <taxon>Eukaryota</taxon>
        <taxon>Fungi</taxon>
        <taxon>Dikarya</taxon>
        <taxon>Basidiomycota</taxon>
        <taxon>Agaricomycotina</taxon>
        <taxon>Agaricomycetes</taxon>
        <taxon>Agaricomycetidae</taxon>
        <taxon>Boletales</taxon>
        <taxon>Paxilineae</taxon>
        <taxon>Paxillaceae</taxon>
        <taxon>Paxillus</taxon>
    </lineage>
</organism>
<evidence type="ECO:0000259" key="1">
    <source>
        <dbReference type="Pfam" id="PF18803"/>
    </source>
</evidence>
<protein>
    <recommendedName>
        <fullName evidence="1">CxC2-like cysteine cluster KDZ transposase-associated domain-containing protein</fullName>
    </recommendedName>
</protein>
<keyword evidence="3" id="KW-1185">Reference proteome</keyword>
<dbReference type="OrthoDB" id="3149508at2759"/>
<dbReference type="AlphaFoldDB" id="A0A0D0D9T4"/>
<evidence type="ECO:0000313" key="3">
    <source>
        <dbReference type="Proteomes" id="UP000054538"/>
    </source>
</evidence>
<dbReference type="HOGENOM" id="CLU_003703_2_1_1"/>
<sequence length="106" mass="11891">DPKTSQITVVHSSGIFPHTVSWCTCPNVPRGERHLQLLQAQLFPASISRPKTAFTFDVLDHYHIDNLECKTTTTYFFSQLLRLTPKGTPVLVRGIFIHIIGCAAEI</sequence>
<name>A0A0D0D9T4_9AGAM</name>
<dbReference type="EMBL" id="KN827073">
    <property type="protein sequence ID" value="KIK77249.1"/>
    <property type="molecule type" value="Genomic_DNA"/>
</dbReference>
<reference evidence="2 3" key="1">
    <citation type="submission" date="2014-04" db="EMBL/GenBank/DDBJ databases">
        <authorList>
            <consortium name="DOE Joint Genome Institute"/>
            <person name="Kuo A."/>
            <person name="Kohler A."/>
            <person name="Jargeat P."/>
            <person name="Nagy L.G."/>
            <person name="Floudas D."/>
            <person name="Copeland A."/>
            <person name="Barry K.W."/>
            <person name="Cichocki N."/>
            <person name="Veneault-Fourrey C."/>
            <person name="LaButti K."/>
            <person name="Lindquist E.A."/>
            <person name="Lipzen A."/>
            <person name="Lundell T."/>
            <person name="Morin E."/>
            <person name="Murat C."/>
            <person name="Sun H."/>
            <person name="Tunlid A."/>
            <person name="Henrissat B."/>
            <person name="Grigoriev I.V."/>
            <person name="Hibbett D.S."/>
            <person name="Martin F."/>
            <person name="Nordberg H.P."/>
            <person name="Cantor M.N."/>
            <person name="Hua S.X."/>
        </authorList>
    </citation>
    <scope>NUCLEOTIDE SEQUENCE [LARGE SCALE GENOMIC DNA]</scope>
    <source>
        <strain evidence="2 3">Ve08.2h10</strain>
    </source>
</reference>
<reference evidence="3" key="2">
    <citation type="submission" date="2015-01" db="EMBL/GenBank/DDBJ databases">
        <title>Evolutionary Origins and Diversification of the Mycorrhizal Mutualists.</title>
        <authorList>
            <consortium name="DOE Joint Genome Institute"/>
            <consortium name="Mycorrhizal Genomics Consortium"/>
            <person name="Kohler A."/>
            <person name="Kuo A."/>
            <person name="Nagy L.G."/>
            <person name="Floudas D."/>
            <person name="Copeland A."/>
            <person name="Barry K.W."/>
            <person name="Cichocki N."/>
            <person name="Veneault-Fourrey C."/>
            <person name="LaButti K."/>
            <person name="Lindquist E.A."/>
            <person name="Lipzen A."/>
            <person name="Lundell T."/>
            <person name="Morin E."/>
            <person name="Murat C."/>
            <person name="Riley R."/>
            <person name="Ohm R."/>
            <person name="Sun H."/>
            <person name="Tunlid A."/>
            <person name="Henrissat B."/>
            <person name="Grigoriev I.V."/>
            <person name="Hibbett D.S."/>
            <person name="Martin F."/>
        </authorList>
    </citation>
    <scope>NUCLEOTIDE SEQUENCE [LARGE SCALE GENOMIC DNA]</scope>
    <source>
        <strain evidence="3">Ve08.2h10</strain>
    </source>
</reference>
<dbReference type="InParanoid" id="A0A0D0D9T4"/>
<dbReference type="InterPro" id="IPR041457">
    <property type="entry name" value="CxC2_KDZ-assoc"/>
</dbReference>
<evidence type="ECO:0000313" key="2">
    <source>
        <dbReference type="EMBL" id="KIK77249.1"/>
    </source>
</evidence>
<gene>
    <name evidence="2" type="ORF">PAXRUDRAFT_167420</name>
</gene>
<feature type="domain" description="CxC2-like cysteine cluster KDZ transposase-associated" evidence="1">
    <location>
        <begin position="3"/>
        <end position="84"/>
    </location>
</feature>
<proteinExistence type="predicted"/>
<dbReference type="Pfam" id="PF18803">
    <property type="entry name" value="CxC2"/>
    <property type="match status" value="1"/>
</dbReference>
<dbReference type="STRING" id="930991.A0A0D0D9T4"/>